<accession>F6FG92</accession>
<sequence>MYLKYKNKHYSYDVKVKSIYALQGERFRTWRVVGIDNKNGQTRTFEIKEENFKHTWGWRFNPEAIKRGKCYIFRYLSIKFRNPTANDDSYLGENEFTFFLGYKDSKSEPFTLQQI</sequence>
<dbReference type="KEGG" id="mhf:MHF_1354"/>
<name>F6FG92_MYCHI</name>
<dbReference type="HOGENOM" id="CLU_2106240_0_0_14"/>
<dbReference type="Proteomes" id="UP000007952">
    <property type="component" value="Chromosome"/>
</dbReference>
<proteinExistence type="predicted"/>
<protein>
    <submittedName>
        <fullName evidence="1">Uncharacterized protein</fullName>
    </submittedName>
</protein>
<evidence type="ECO:0000313" key="1">
    <source>
        <dbReference type="EMBL" id="AEG73590.1"/>
    </source>
</evidence>
<evidence type="ECO:0000313" key="2">
    <source>
        <dbReference type="Proteomes" id="UP000007952"/>
    </source>
</evidence>
<reference evidence="1 2" key="1">
    <citation type="journal article" date="2011" name="J. Bacteriol.">
        <title>Complete genome sequences of two hemotropic Mycoplasmas, Mycoplasma haemofelis strain Ohio2 and Mycoplasma suis strain Illinois.</title>
        <authorList>
            <person name="Messick J.B."/>
            <person name="Santos A.P."/>
            <person name="Guimaraes A.M."/>
        </authorList>
    </citation>
    <scope>NUCLEOTIDE SEQUENCE [LARGE SCALE GENOMIC DNA]</scope>
    <source>
        <strain evidence="1 2">Ohio2</strain>
    </source>
</reference>
<dbReference type="BioCyc" id="MHAE859194:G1GR7-1349-MONOMER"/>
<reference key="2">
    <citation type="submission" date="2011-05" db="EMBL/GenBank/DDBJ databases">
        <title>The Genome of Mycoplasma haemofelis Strain Ohio2, a pathogenic hemoplasma of the cat.</title>
        <authorList>
            <person name="Santos A.P."/>
            <person name="Guimaraes A.M.S."/>
            <person name="SanMiguel P.J."/>
            <person name="Martin S.W."/>
            <person name="Messick J.B."/>
        </authorList>
    </citation>
    <scope>NUCLEOTIDE SEQUENCE</scope>
    <source>
        <strain>Ohio2</strain>
    </source>
</reference>
<dbReference type="EMBL" id="CP002808">
    <property type="protein sequence ID" value="AEG73590.1"/>
    <property type="molecule type" value="Genomic_DNA"/>
</dbReference>
<organism evidence="1 2">
    <name type="scientific">Mycoplasma haemofelis (strain Ohio2)</name>
    <dbReference type="NCBI Taxonomy" id="859194"/>
    <lineage>
        <taxon>Bacteria</taxon>
        <taxon>Bacillati</taxon>
        <taxon>Mycoplasmatota</taxon>
        <taxon>Mollicutes</taxon>
        <taxon>Mycoplasmataceae</taxon>
        <taxon>Mycoplasma</taxon>
    </lineage>
</organism>
<dbReference type="AlphaFoldDB" id="F6FG92"/>
<gene>
    <name evidence="1" type="ordered locus">MHF_1354</name>
</gene>